<comment type="caution">
    <text evidence="2">The sequence shown here is derived from an EMBL/GenBank/DDBJ whole genome shotgun (WGS) entry which is preliminary data.</text>
</comment>
<gene>
    <name evidence="2" type="ORF">DD237_005615</name>
</gene>
<evidence type="ECO:0000259" key="1">
    <source>
        <dbReference type="Pfam" id="PF09418"/>
    </source>
</evidence>
<dbReference type="VEuPathDB" id="FungiDB:DD237_005615"/>
<dbReference type="Proteomes" id="UP000286097">
    <property type="component" value="Unassembled WGS sequence"/>
</dbReference>
<evidence type="ECO:0000313" key="2">
    <source>
        <dbReference type="EMBL" id="RQM13186.1"/>
    </source>
</evidence>
<dbReference type="PANTHER" id="PTHR31560:SF0">
    <property type="entry name" value="UPF0652 PROTEIN C22H10.08"/>
    <property type="match status" value="1"/>
</dbReference>
<sequence length="218" mass="24988">MNPEKMRGEYGKLMYLLQDAVSLELQELLGFSCLKKIRTVHDVAEAGGALDMLRDSRIQTATRGVLASFFTAQTCRQMKSPSYGRLKYLNFAADSSRNPAIWRQSRAHLRDLTGSKPHYSTQLYVRQTRFNNWARSKISSVTRHDELNFVNLQRLSADVPDLALCNWQCPSHLEYAPTQVQGELKVARAHRLLSFRRLYEAAVLNLLASHFARFLLLK</sequence>
<proteinExistence type="predicted"/>
<dbReference type="PANTHER" id="PTHR31560">
    <property type="entry name" value="UPF0652 PROTEIN C16A11.03C-RELATED"/>
    <property type="match status" value="1"/>
</dbReference>
<dbReference type="AlphaFoldDB" id="A0A3R7W2L8"/>
<name>A0A3R7W2L8_9STRA</name>
<feature type="domain" description="Non-canonical E2 ubiquitin-conjugating enzyme C-terminal" evidence="1">
    <location>
        <begin position="1"/>
        <end position="69"/>
    </location>
</feature>
<protein>
    <recommendedName>
        <fullName evidence="1">Non-canonical E2 ubiquitin-conjugating enzyme C-terminal domain-containing protein</fullName>
    </recommendedName>
</protein>
<dbReference type="EMBL" id="QKXF01000278">
    <property type="protein sequence ID" value="RQM13186.1"/>
    <property type="molecule type" value="Genomic_DNA"/>
</dbReference>
<accession>A0A3R7W2L8</accession>
<dbReference type="InterPro" id="IPR018553">
    <property type="entry name" value="E2_Ub-conjug_enz"/>
</dbReference>
<evidence type="ECO:0000313" key="3">
    <source>
        <dbReference type="Proteomes" id="UP000286097"/>
    </source>
</evidence>
<dbReference type="Pfam" id="PF09418">
    <property type="entry name" value="DUF2009"/>
    <property type="match status" value="1"/>
</dbReference>
<organism evidence="2 3">
    <name type="scientific">Peronospora effusa</name>
    <dbReference type="NCBI Taxonomy" id="542832"/>
    <lineage>
        <taxon>Eukaryota</taxon>
        <taxon>Sar</taxon>
        <taxon>Stramenopiles</taxon>
        <taxon>Oomycota</taxon>
        <taxon>Peronosporomycetes</taxon>
        <taxon>Peronosporales</taxon>
        <taxon>Peronosporaceae</taxon>
        <taxon>Peronospora</taxon>
    </lineage>
</organism>
<reference evidence="2 3" key="1">
    <citation type="submission" date="2018-06" db="EMBL/GenBank/DDBJ databases">
        <title>Comparative genomics of downy mildews reveals potential adaptations to biotrophy.</title>
        <authorList>
            <person name="Fletcher K."/>
            <person name="Klosterman S.J."/>
            <person name="Derevnina L."/>
            <person name="Martin F."/>
            <person name="Koike S."/>
            <person name="Reyes Chin-Wo S."/>
            <person name="Mou B."/>
            <person name="Michelmore R."/>
        </authorList>
    </citation>
    <scope>NUCLEOTIDE SEQUENCE [LARGE SCALE GENOMIC DNA]</scope>
    <source>
        <strain evidence="2 3">R13</strain>
    </source>
</reference>
<dbReference type="InterPro" id="IPR057668">
    <property type="entry name" value="E2_Ub-conjug_enz_C"/>
</dbReference>